<feature type="disulfide bond" evidence="2">
    <location>
        <begin position="76"/>
        <end position="132"/>
    </location>
</feature>
<dbReference type="SUPFAM" id="SSF49870">
    <property type="entry name" value="Osmotin, thaumatin-like protein"/>
    <property type="match status" value="1"/>
</dbReference>
<comment type="caution">
    <text evidence="3">The sequence shown here is derived from an EMBL/GenBank/DDBJ whole genome shotgun (WGS) entry which is preliminary data.</text>
</comment>
<keyword evidence="2" id="KW-1015">Disulfide bond</keyword>
<dbReference type="Proteomes" id="UP000290289">
    <property type="component" value="Chromosome 16"/>
</dbReference>
<sequence>MLGLSHWLNPKTVRLALEDRLSANAAKFTFQNKCPFTVWPGTLTRSGGGQDFYDVSLVDRFNVHLGVAPPGRFGGCSATSCPGDVNNVCLNELGAYGSPTTCPPTEYSKIFKSQCPHAYSYAYDAKTSTFTCTGGPDYVITFCP</sequence>
<evidence type="ECO:0000313" key="4">
    <source>
        <dbReference type="Proteomes" id="UP000290289"/>
    </source>
</evidence>
<dbReference type="PANTHER" id="PTHR31048">
    <property type="entry name" value="OS03G0233200 PROTEIN"/>
    <property type="match status" value="1"/>
</dbReference>
<evidence type="ECO:0008006" key="5">
    <source>
        <dbReference type="Google" id="ProtNLM"/>
    </source>
</evidence>
<dbReference type="InterPro" id="IPR001938">
    <property type="entry name" value="Thaumatin"/>
</dbReference>
<dbReference type="SMART" id="SM00205">
    <property type="entry name" value="THN"/>
    <property type="match status" value="1"/>
</dbReference>
<gene>
    <name evidence="3" type="ORF">DVH24_018597</name>
</gene>
<keyword evidence="4" id="KW-1185">Reference proteome</keyword>
<protein>
    <recommendedName>
        <fullName evidence="5">Thaumatin-like protein</fullName>
    </recommendedName>
</protein>
<name>A0A498HMW9_MALDO</name>
<evidence type="ECO:0000313" key="3">
    <source>
        <dbReference type="EMBL" id="RXH71242.1"/>
    </source>
</evidence>
<dbReference type="PROSITE" id="PS51367">
    <property type="entry name" value="THAUMATIN_2"/>
    <property type="match status" value="1"/>
</dbReference>
<accession>A0A498HMW9</accession>
<evidence type="ECO:0000256" key="1">
    <source>
        <dbReference type="ARBA" id="ARBA00010607"/>
    </source>
</evidence>
<dbReference type="Gene3D" id="2.60.110.10">
    <property type="entry name" value="Thaumatin"/>
    <property type="match status" value="1"/>
</dbReference>
<dbReference type="AlphaFoldDB" id="A0A498HMW9"/>
<dbReference type="STRING" id="3750.A0A498HMW9"/>
<dbReference type="EMBL" id="RDQH01000342">
    <property type="protein sequence ID" value="RXH71242.1"/>
    <property type="molecule type" value="Genomic_DNA"/>
</dbReference>
<dbReference type="PIRSF" id="PIRSF002703">
    <property type="entry name" value="Thaumatin"/>
    <property type="match status" value="1"/>
</dbReference>
<feature type="disulfide bond" evidence="2">
    <location>
        <begin position="81"/>
        <end position="115"/>
    </location>
</feature>
<dbReference type="Pfam" id="PF00314">
    <property type="entry name" value="Thaumatin"/>
    <property type="match status" value="2"/>
</dbReference>
<proteinExistence type="inferred from homology"/>
<organism evidence="3 4">
    <name type="scientific">Malus domestica</name>
    <name type="common">Apple</name>
    <name type="synonym">Pyrus malus</name>
    <dbReference type="NCBI Taxonomy" id="3750"/>
    <lineage>
        <taxon>Eukaryota</taxon>
        <taxon>Viridiplantae</taxon>
        <taxon>Streptophyta</taxon>
        <taxon>Embryophyta</taxon>
        <taxon>Tracheophyta</taxon>
        <taxon>Spermatophyta</taxon>
        <taxon>Magnoliopsida</taxon>
        <taxon>eudicotyledons</taxon>
        <taxon>Gunneridae</taxon>
        <taxon>Pentapetalae</taxon>
        <taxon>rosids</taxon>
        <taxon>fabids</taxon>
        <taxon>Rosales</taxon>
        <taxon>Rosaceae</taxon>
        <taxon>Amygdaloideae</taxon>
        <taxon>Maleae</taxon>
        <taxon>Malus</taxon>
    </lineage>
</organism>
<reference evidence="3 4" key="1">
    <citation type="submission" date="2018-10" db="EMBL/GenBank/DDBJ databases">
        <title>A high-quality apple genome assembly.</title>
        <authorList>
            <person name="Hu J."/>
        </authorList>
    </citation>
    <scope>NUCLEOTIDE SEQUENCE [LARGE SCALE GENOMIC DNA]</scope>
    <source>
        <strain evidence="4">cv. HFTH1</strain>
        <tissue evidence="3">Young leaf</tissue>
    </source>
</reference>
<comment type="similarity">
    <text evidence="1">Belongs to the thaumatin family.</text>
</comment>
<dbReference type="InterPro" id="IPR037176">
    <property type="entry name" value="Osmotin/thaumatin-like_sf"/>
</dbReference>
<evidence type="ECO:0000256" key="2">
    <source>
        <dbReference type="PIRSR" id="PIRSR002703-1"/>
    </source>
</evidence>